<gene>
    <name evidence="3" type="ORF">J2Z17_001758</name>
</gene>
<dbReference type="EMBL" id="JAGGJU010000004">
    <property type="protein sequence ID" value="MBP1850324.1"/>
    <property type="molecule type" value="Genomic_DNA"/>
</dbReference>
<evidence type="ECO:0000256" key="1">
    <source>
        <dbReference type="SAM" id="Phobius"/>
    </source>
</evidence>
<proteinExistence type="predicted"/>
<comment type="caution">
    <text evidence="3">The sequence shown here is derived from an EMBL/GenBank/DDBJ whole genome shotgun (WGS) entry which is preliminary data.</text>
</comment>
<keyword evidence="4" id="KW-1185">Reference proteome</keyword>
<dbReference type="Pfam" id="PF16998">
    <property type="entry name" value="17kDa_Anti_2"/>
    <property type="match status" value="1"/>
</dbReference>
<dbReference type="InterPro" id="IPR032635">
    <property type="entry name" value="Anti_2"/>
</dbReference>
<keyword evidence="1" id="KW-1133">Transmembrane helix</keyword>
<dbReference type="RefSeq" id="WP_209943942.1">
    <property type="nucleotide sequence ID" value="NZ_JAGGJU010000004.1"/>
</dbReference>
<keyword evidence="1" id="KW-0472">Membrane</keyword>
<organism evidence="3 4">
    <name type="scientific">Rhizobium halophytocola</name>
    <dbReference type="NCBI Taxonomy" id="735519"/>
    <lineage>
        <taxon>Bacteria</taxon>
        <taxon>Pseudomonadati</taxon>
        <taxon>Pseudomonadota</taxon>
        <taxon>Alphaproteobacteria</taxon>
        <taxon>Hyphomicrobiales</taxon>
        <taxon>Rhizobiaceae</taxon>
        <taxon>Rhizobium/Agrobacterium group</taxon>
        <taxon>Rhizobium</taxon>
    </lineage>
</organism>
<dbReference type="PROSITE" id="PS51257">
    <property type="entry name" value="PROKAR_LIPOPROTEIN"/>
    <property type="match status" value="1"/>
</dbReference>
<feature type="domain" description="Surface antigen" evidence="2">
    <location>
        <begin position="38"/>
        <end position="147"/>
    </location>
</feature>
<evidence type="ECO:0000313" key="3">
    <source>
        <dbReference type="EMBL" id="MBP1850324.1"/>
    </source>
</evidence>
<evidence type="ECO:0000313" key="4">
    <source>
        <dbReference type="Proteomes" id="UP000759443"/>
    </source>
</evidence>
<protein>
    <submittedName>
        <fullName evidence="3">Surface antigen</fullName>
    </submittedName>
</protein>
<accession>A0ABS4DXI0</accession>
<feature type="transmembrane region" description="Helical" evidence="1">
    <location>
        <begin position="17"/>
        <end position="42"/>
    </location>
</feature>
<reference evidence="3 4" key="1">
    <citation type="submission" date="2021-03" db="EMBL/GenBank/DDBJ databases">
        <title>Genomic Encyclopedia of Type Strains, Phase IV (KMG-IV): sequencing the most valuable type-strain genomes for metagenomic binning, comparative biology and taxonomic classification.</title>
        <authorList>
            <person name="Goeker M."/>
        </authorList>
    </citation>
    <scope>NUCLEOTIDE SEQUENCE [LARGE SCALE GENOMIC DNA]</scope>
    <source>
        <strain evidence="3 4">DSM 21600</strain>
    </source>
</reference>
<keyword evidence="1" id="KW-0812">Transmembrane</keyword>
<evidence type="ECO:0000259" key="2">
    <source>
        <dbReference type="Pfam" id="PF16998"/>
    </source>
</evidence>
<sequence>MEDIAKSTDDKKGMALLVIRFAAAGLATIALSGCVGAGLDLFGGDKVDRSISTSTIATAKTADHSDEATVQNAVTSADLSKLAGDPVPWANTTTGSAGVISVINEDRDTGSICRKFTTTRHAYDGIASFDGRTCLLNDGQWHLLAFARDS</sequence>
<dbReference type="Proteomes" id="UP000759443">
    <property type="component" value="Unassembled WGS sequence"/>
</dbReference>
<name>A0ABS4DXI0_9HYPH</name>